<feature type="binding site" evidence="5">
    <location>
        <begin position="61"/>
        <end position="64"/>
    </location>
    <ligand>
        <name>NADP(+)</name>
        <dbReference type="ChEBI" id="CHEBI:58349"/>
    </ligand>
</feature>
<dbReference type="InterPro" id="IPR036291">
    <property type="entry name" value="NAD(P)-bd_dom_sf"/>
</dbReference>
<feature type="domain" description="Pyrroline-5-carboxylate reductase dimerisation" evidence="7">
    <location>
        <begin position="153"/>
        <end position="249"/>
    </location>
</feature>
<proteinExistence type="inferred from homology"/>
<dbReference type="Gene3D" id="1.10.3730.10">
    <property type="entry name" value="ProC C-terminal domain-like"/>
    <property type="match status" value="1"/>
</dbReference>
<dbReference type="Pfam" id="PF03807">
    <property type="entry name" value="F420_oxidored"/>
    <property type="match status" value="1"/>
</dbReference>
<accession>A0A6J4SNR4</accession>
<dbReference type="SUPFAM" id="SSF48179">
    <property type="entry name" value="6-phosphogluconate dehydrogenase C-terminal domain-like"/>
    <property type="match status" value="1"/>
</dbReference>
<dbReference type="PANTHER" id="PTHR11645">
    <property type="entry name" value="PYRROLINE-5-CARBOXYLATE REDUCTASE"/>
    <property type="match status" value="1"/>
</dbReference>
<dbReference type="InterPro" id="IPR028939">
    <property type="entry name" value="P5C_Rdtase_cat_N"/>
</dbReference>
<dbReference type="GO" id="GO:0005737">
    <property type="term" value="C:cytoplasm"/>
    <property type="evidence" value="ECO:0007669"/>
    <property type="project" value="UniProtKB-SubCell"/>
</dbReference>
<protein>
    <recommendedName>
        <fullName evidence="4">Pyrroline-5-carboxylate reductase</fullName>
        <shortName evidence="4">P5C reductase</shortName>
        <shortName evidence="4">P5CR</shortName>
        <ecNumber evidence="4">1.5.1.2</ecNumber>
    </recommendedName>
    <alternativeName>
        <fullName evidence="4">PCA reductase</fullName>
    </alternativeName>
</protein>
<comment type="catalytic activity">
    <reaction evidence="4">
        <text>L-proline + NAD(+) = (S)-1-pyrroline-5-carboxylate + NADH + 2 H(+)</text>
        <dbReference type="Rhea" id="RHEA:14105"/>
        <dbReference type="ChEBI" id="CHEBI:15378"/>
        <dbReference type="ChEBI" id="CHEBI:17388"/>
        <dbReference type="ChEBI" id="CHEBI:57540"/>
        <dbReference type="ChEBI" id="CHEBI:57945"/>
        <dbReference type="ChEBI" id="CHEBI:60039"/>
        <dbReference type="EC" id="1.5.1.2"/>
    </reaction>
</comment>
<dbReference type="InterPro" id="IPR008927">
    <property type="entry name" value="6-PGluconate_DH-like_C_sf"/>
</dbReference>
<comment type="function">
    <text evidence="4">Catalyzes the reduction of 1-pyrroline-5-carboxylate (PCA) to L-proline.</text>
</comment>
<reference evidence="8" key="1">
    <citation type="submission" date="2020-02" db="EMBL/GenBank/DDBJ databases">
        <authorList>
            <person name="Meier V. D."/>
        </authorList>
    </citation>
    <scope>NUCLEOTIDE SEQUENCE</scope>
    <source>
        <strain evidence="8">AVDCRST_MAG69</strain>
    </source>
</reference>
<comment type="catalytic activity">
    <reaction evidence="4">
        <text>L-proline + NADP(+) = (S)-1-pyrroline-5-carboxylate + NADPH + 2 H(+)</text>
        <dbReference type="Rhea" id="RHEA:14109"/>
        <dbReference type="ChEBI" id="CHEBI:15378"/>
        <dbReference type="ChEBI" id="CHEBI:17388"/>
        <dbReference type="ChEBI" id="CHEBI:57783"/>
        <dbReference type="ChEBI" id="CHEBI:58349"/>
        <dbReference type="ChEBI" id="CHEBI:60039"/>
        <dbReference type="EC" id="1.5.1.2"/>
    </reaction>
</comment>
<organism evidence="8">
    <name type="scientific">uncultured Solirubrobacteraceae bacterium</name>
    <dbReference type="NCBI Taxonomy" id="1162706"/>
    <lineage>
        <taxon>Bacteria</taxon>
        <taxon>Bacillati</taxon>
        <taxon>Actinomycetota</taxon>
        <taxon>Thermoleophilia</taxon>
        <taxon>Solirubrobacterales</taxon>
        <taxon>Solirubrobacteraceae</taxon>
        <taxon>environmental samples</taxon>
    </lineage>
</organism>
<dbReference type="EC" id="1.5.1.2" evidence="4"/>
<evidence type="ECO:0000256" key="4">
    <source>
        <dbReference type="HAMAP-Rule" id="MF_01925"/>
    </source>
</evidence>
<dbReference type="PANTHER" id="PTHR11645:SF0">
    <property type="entry name" value="PYRROLINE-5-CARBOXYLATE REDUCTASE 3"/>
    <property type="match status" value="1"/>
</dbReference>
<evidence type="ECO:0000313" key="8">
    <source>
        <dbReference type="EMBL" id="CAA9499554.1"/>
    </source>
</evidence>
<dbReference type="InterPro" id="IPR000304">
    <property type="entry name" value="Pyrroline-COOH_reductase"/>
</dbReference>
<dbReference type="UniPathway" id="UPA00098">
    <property type="reaction ID" value="UER00361"/>
</dbReference>
<evidence type="ECO:0000256" key="3">
    <source>
        <dbReference type="ARBA" id="ARBA00023002"/>
    </source>
</evidence>
<dbReference type="Gene3D" id="3.40.50.720">
    <property type="entry name" value="NAD(P)-binding Rossmann-like Domain"/>
    <property type="match status" value="1"/>
</dbReference>
<dbReference type="GO" id="GO:0004735">
    <property type="term" value="F:pyrroline-5-carboxylate reductase activity"/>
    <property type="evidence" value="ECO:0007669"/>
    <property type="project" value="UniProtKB-UniRule"/>
</dbReference>
<dbReference type="AlphaFoldDB" id="A0A6J4SNR4"/>
<evidence type="ECO:0000259" key="7">
    <source>
        <dbReference type="Pfam" id="PF14748"/>
    </source>
</evidence>
<keyword evidence="4" id="KW-0641">Proline biosynthesis</keyword>
<evidence type="ECO:0000256" key="5">
    <source>
        <dbReference type="PIRSR" id="PIRSR000193-1"/>
    </source>
</evidence>
<name>A0A6J4SNR4_9ACTN</name>
<comment type="similarity">
    <text evidence="1 4">Belongs to the pyrroline-5-carboxylate reductase family.</text>
</comment>
<dbReference type="Pfam" id="PF14748">
    <property type="entry name" value="P5CR_dimer"/>
    <property type="match status" value="1"/>
</dbReference>
<keyword evidence="2 4" id="KW-0521">NADP</keyword>
<dbReference type="SUPFAM" id="SSF51735">
    <property type="entry name" value="NAD(P)-binding Rossmann-fold domains"/>
    <property type="match status" value="1"/>
</dbReference>
<dbReference type="GO" id="GO:0055129">
    <property type="term" value="P:L-proline biosynthetic process"/>
    <property type="evidence" value="ECO:0007669"/>
    <property type="project" value="UniProtKB-UniRule"/>
</dbReference>
<feature type="binding site" evidence="5">
    <location>
        <position position="48"/>
    </location>
    <ligand>
        <name>NADPH</name>
        <dbReference type="ChEBI" id="CHEBI:57783"/>
    </ligand>
</feature>
<dbReference type="EMBL" id="CADCVP010000189">
    <property type="protein sequence ID" value="CAA9499554.1"/>
    <property type="molecule type" value="Genomic_DNA"/>
</dbReference>
<keyword evidence="3 4" id="KW-0560">Oxidoreductase</keyword>
<feature type="domain" description="Pyrroline-5-carboxylate reductase catalytic N-terminal" evidence="6">
    <location>
        <begin position="2"/>
        <end position="88"/>
    </location>
</feature>
<evidence type="ECO:0000259" key="6">
    <source>
        <dbReference type="Pfam" id="PF03807"/>
    </source>
</evidence>
<dbReference type="PIRSF" id="PIRSF000193">
    <property type="entry name" value="Pyrrol-5-carb_rd"/>
    <property type="match status" value="1"/>
</dbReference>
<dbReference type="HAMAP" id="MF_01925">
    <property type="entry name" value="P5C_reductase"/>
    <property type="match status" value="1"/>
</dbReference>
<evidence type="ECO:0000256" key="1">
    <source>
        <dbReference type="ARBA" id="ARBA00005525"/>
    </source>
</evidence>
<gene>
    <name evidence="4" type="primary">proC</name>
    <name evidence="8" type="ORF">AVDCRST_MAG69-1803</name>
</gene>
<keyword evidence="4" id="KW-0028">Amino-acid biosynthesis</keyword>
<keyword evidence="4" id="KW-0963">Cytoplasm</keyword>
<evidence type="ECO:0000256" key="2">
    <source>
        <dbReference type="ARBA" id="ARBA00022857"/>
    </source>
</evidence>
<comment type="subcellular location">
    <subcellularLocation>
        <location evidence="4">Cytoplasm</location>
    </subcellularLocation>
</comment>
<comment type="pathway">
    <text evidence="4">Amino-acid biosynthesis; L-proline biosynthesis; L-proline from L-glutamate 5-semialdehyde: step 1/1.</text>
</comment>
<dbReference type="InterPro" id="IPR029036">
    <property type="entry name" value="P5CR_dimer"/>
</dbReference>
<sequence>MTVGLVGAGNMARALARGWAEPILCTDGGSGRAAALADEVGGEALGSNAELARRADVVVLAHKPAQLESVAAGIAGAAAGKLVVSLLARVPRSAVAAAYPGSTVMRVQPNLAVERRCGVSALGFSEGDVASELAQTAQDLFARLGTVVVVSDHLLDVASACSGVGPAYWALVVEAQVDAAVRSGLTPAQASTLVGETMAGTAQLLRDRDWDTLAVRREVASPGGTTARGLAALERGGVRAAFSAAIDDVLEPR</sequence>